<keyword evidence="1" id="KW-0812">Transmembrane</keyword>
<feature type="transmembrane region" description="Helical" evidence="1">
    <location>
        <begin position="24"/>
        <end position="50"/>
    </location>
</feature>
<name>K3WEU4_GLOUD</name>
<keyword evidence="1" id="KW-0472">Membrane</keyword>
<keyword evidence="1" id="KW-1133">Transmembrane helix</keyword>
<feature type="transmembrane region" description="Helical" evidence="1">
    <location>
        <begin position="70"/>
        <end position="92"/>
    </location>
</feature>
<evidence type="ECO:0000313" key="2">
    <source>
        <dbReference type="EnsemblProtists" id="PYU1_T003485"/>
    </source>
</evidence>
<evidence type="ECO:0000256" key="1">
    <source>
        <dbReference type="SAM" id="Phobius"/>
    </source>
</evidence>
<dbReference type="AlphaFoldDB" id="K3WEU4"/>
<dbReference type="InParanoid" id="K3WEU4"/>
<dbReference type="EMBL" id="GL376603">
    <property type="status" value="NOT_ANNOTATED_CDS"/>
    <property type="molecule type" value="Genomic_DNA"/>
</dbReference>
<dbReference type="EnsemblProtists" id="PYU1_T003485">
    <property type="protein sequence ID" value="PYU1_T003485"/>
    <property type="gene ID" value="PYU1_G003475"/>
</dbReference>
<accession>K3WEU4</accession>
<organism evidence="2 3">
    <name type="scientific">Globisporangium ultimum (strain ATCC 200006 / CBS 805.95 / DAOM BR144)</name>
    <name type="common">Pythium ultimum</name>
    <dbReference type="NCBI Taxonomy" id="431595"/>
    <lineage>
        <taxon>Eukaryota</taxon>
        <taxon>Sar</taxon>
        <taxon>Stramenopiles</taxon>
        <taxon>Oomycota</taxon>
        <taxon>Peronosporomycetes</taxon>
        <taxon>Pythiales</taxon>
        <taxon>Pythiaceae</taxon>
        <taxon>Globisporangium</taxon>
    </lineage>
</organism>
<proteinExistence type="predicted"/>
<reference evidence="2" key="3">
    <citation type="submission" date="2015-02" db="UniProtKB">
        <authorList>
            <consortium name="EnsemblProtists"/>
        </authorList>
    </citation>
    <scope>IDENTIFICATION</scope>
    <source>
        <strain evidence="2">DAOM BR144</strain>
    </source>
</reference>
<sequence length="115" mass="13212">NLLTPDEQFVFVQKSLQALYLTEFILLVLFRICLRLFGGLGMYLVLLFYLPNRVYYPQVASMDADGLYRTLRNILFYATLEAISFCGLMAVLKRKLHVSAAHQLAFVLETQRTAV</sequence>
<keyword evidence="3" id="KW-1185">Reference proteome</keyword>
<dbReference type="VEuPathDB" id="FungiDB:PYU1_G003475"/>
<reference evidence="3" key="2">
    <citation type="submission" date="2010-04" db="EMBL/GenBank/DDBJ databases">
        <authorList>
            <person name="Buell R."/>
            <person name="Hamilton J."/>
            <person name="Hostetler J."/>
        </authorList>
    </citation>
    <scope>NUCLEOTIDE SEQUENCE [LARGE SCALE GENOMIC DNA]</scope>
    <source>
        <strain evidence="3">DAOM:BR144</strain>
    </source>
</reference>
<evidence type="ECO:0000313" key="3">
    <source>
        <dbReference type="Proteomes" id="UP000019132"/>
    </source>
</evidence>
<dbReference type="HOGENOM" id="CLU_118334_0_1_1"/>
<reference evidence="3" key="1">
    <citation type="journal article" date="2010" name="Genome Biol.">
        <title>Genome sequence of the necrotrophic plant pathogen Pythium ultimum reveals original pathogenicity mechanisms and effector repertoire.</title>
        <authorList>
            <person name="Levesque C.A."/>
            <person name="Brouwer H."/>
            <person name="Cano L."/>
            <person name="Hamilton J.P."/>
            <person name="Holt C."/>
            <person name="Huitema E."/>
            <person name="Raffaele S."/>
            <person name="Robideau G.P."/>
            <person name="Thines M."/>
            <person name="Win J."/>
            <person name="Zerillo M.M."/>
            <person name="Beakes G.W."/>
            <person name="Boore J.L."/>
            <person name="Busam D."/>
            <person name="Dumas B."/>
            <person name="Ferriera S."/>
            <person name="Fuerstenberg S.I."/>
            <person name="Gachon C.M."/>
            <person name="Gaulin E."/>
            <person name="Govers F."/>
            <person name="Grenville-Briggs L."/>
            <person name="Horner N."/>
            <person name="Hostetler J."/>
            <person name="Jiang R.H."/>
            <person name="Johnson J."/>
            <person name="Krajaejun T."/>
            <person name="Lin H."/>
            <person name="Meijer H.J."/>
            <person name="Moore B."/>
            <person name="Morris P."/>
            <person name="Phuntmart V."/>
            <person name="Puiu D."/>
            <person name="Shetty J."/>
            <person name="Stajich J.E."/>
            <person name="Tripathy S."/>
            <person name="Wawra S."/>
            <person name="van West P."/>
            <person name="Whitty B.R."/>
            <person name="Coutinho P.M."/>
            <person name="Henrissat B."/>
            <person name="Martin F."/>
            <person name="Thomas P.D."/>
            <person name="Tyler B.M."/>
            <person name="De Vries R.P."/>
            <person name="Kamoun S."/>
            <person name="Yandell M."/>
            <person name="Tisserat N."/>
            <person name="Buell C.R."/>
        </authorList>
    </citation>
    <scope>NUCLEOTIDE SEQUENCE</scope>
    <source>
        <strain evidence="3">DAOM:BR144</strain>
    </source>
</reference>
<protein>
    <submittedName>
        <fullName evidence="2">Uncharacterized protein</fullName>
    </submittedName>
</protein>
<dbReference type="Proteomes" id="UP000019132">
    <property type="component" value="Unassembled WGS sequence"/>
</dbReference>